<dbReference type="Gene3D" id="3.40.50.410">
    <property type="entry name" value="von Willebrand factor, type A domain"/>
    <property type="match status" value="1"/>
</dbReference>
<dbReference type="InterPro" id="IPR036465">
    <property type="entry name" value="vWFA_dom_sf"/>
</dbReference>
<organism evidence="3 4">
    <name type="scientific">Flavimaricola marinus</name>
    <dbReference type="NCBI Taxonomy" id="1819565"/>
    <lineage>
        <taxon>Bacteria</taxon>
        <taxon>Pseudomonadati</taxon>
        <taxon>Pseudomonadota</taxon>
        <taxon>Alphaproteobacteria</taxon>
        <taxon>Rhodobacterales</taxon>
        <taxon>Paracoccaceae</taxon>
        <taxon>Flavimaricola</taxon>
    </lineage>
</organism>
<keyword evidence="2" id="KW-0732">Signal</keyword>
<dbReference type="InterPro" id="IPR010607">
    <property type="entry name" value="DUF1194"/>
</dbReference>
<evidence type="ECO:0008006" key="5">
    <source>
        <dbReference type="Google" id="ProtNLM"/>
    </source>
</evidence>
<reference evidence="3 4" key="1">
    <citation type="submission" date="2017-05" db="EMBL/GenBank/DDBJ databases">
        <authorList>
            <person name="Song R."/>
            <person name="Chenine A.L."/>
            <person name="Ruprecht R.M."/>
        </authorList>
    </citation>
    <scope>NUCLEOTIDE SEQUENCE [LARGE SCALE GENOMIC DNA]</scope>
    <source>
        <strain evidence="3 4">CECT 8899</strain>
    </source>
</reference>
<evidence type="ECO:0000313" key="3">
    <source>
        <dbReference type="EMBL" id="SMY09462.1"/>
    </source>
</evidence>
<dbReference type="Pfam" id="PF06707">
    <property type="entry name" value="DUF1194"/>
    <property type="match status" value="1"/>
</dbReference>
<gene>
    <name evidence="3" type="ORF">LOM8899_03629</name>
</gene>
<dbReference type="EMBL" id="FXZK01000010">
    <property type="protein sequence ID" value="SMY09462.1"/>
    <property type="molecule type" value="Genomic_DNA"/>
</dbReference>
<accession>A0A238LIL6</accession>
<evidence type="ECO:0000256" key="1">
    <source>
        <dbReference type="SAM" id="MobiDB-lite"/>
    </source>
</evidence>
<dbReference type="OrthoDB" id="9792179at2"/>
<feature type="signal peptide" evidence="2">
    <location>
        <begin position="1"/>
        <end position="17"/>
    </location>
</feature>
<feature type="region of interest" description="Disordered" evidence="1">
    <location>
        <begin position="140"/>
        <end position="159"/>
    </location>
</feature>
<feature type="chain" id="PRO_5012263450" description="VWFA domain-containing protein" evidence="2">
    <location>
        <begin position="18"/>
        <end position="254"/>
    </location>
</feature>
<dbReference type="AlphaFoldDB" id="A0A238LIL6"/>
<keyword evidence="4" id="KW-1185">Reference proteome</keyword>
<name>A0A238LIL6_9RHOB</name>
<dbReference type="RefSeq" id="WP_093993650.1">
    <property type="nucleotide sequence ID" value="NZ_FXZK01000010.1"/>
</dbReference>
<evidence type="ECO:0000313" key="4">
    <source>
        <dbReference type="Proteomes" id="UP000201613"/>
    </source>
</evidence>
<proteinExistence type="predicted"/>
<dbReference type="Proteomes" id="UP000201613">
    <property type="component" value="Unassembled WGS sequence"/>
</dbReference>
<protein>
    <recommendedName>
        <fullName evidence="5">VWFA domain-containing protein</fullName>
    </recommendedName>
</protein>
<dbReference type="SUPFAM" id="SSF53300">
    <property type="entry name" value="vWA-like"/>
    <property type="match status" value="1"/>
</dbReference>
<evidence type="ECO:0000256" key="2">
    <source>
        <dbReference type="SAM" id="SignalP"/>
    </source>
</evidence>
<sequence length="254" mass="26605">MMRLAALLACIAGPVTADCRQALALGLDVSGSVDAREYALQINGLAGALLDPEVRAVLLDQPEAPISLAVYEWSGPENQALLVPWTSITDEAALFGAVARLQSAQRQNGALTTAIGSALRTGFDLLDQRSDCLTLTLDISGDGPSNTGPRPQDVAHSGPRPITVNGLVIGTSDTNGDARLAEIKELSSYYTAYVIRGFGAFVETALGFEDYETAMRRKLLRELTSLAIGAGPEPDSAPALTAPATLPVIRVSAD</sequence>